<proteinExistence type="predicted"/>
<dbReference type="Proteomes" id="UP000229561">
    <property type="component" value="Unassembled WGS sequence"/>
</dbReference>
<evidence type="ECO:0000256" key="1">
    <source>
        <dbReference type="SAM" id="Phobius"/>
    </source>
</evidence>
<dbReference type="PANTHER" id="PTHR30572:SF4">
    <property type="entry name" value="ABC TRANSPORTER PERMEASE YTRF"/>
    <property type="match status" value="1"/>
</dbReference>
<accession>A0A2M7IHV8</accession>
<dbReference type="GO" id="GO:0005886">
    <property type="term" value="C:plasma membrane"/>
    <property type="evidence" value="ECO:0007669"/>
    <property type="project" value="TreeGrafter"/>
</dbReference>
<protein>
    <submittedName>
        <fullName evidence="2">Multidrug ABC transporter substrate-binding protein</fullName>
    </submittedName>
</protein>
<gene>
    <name evidence="2" type="ORF">CO001_03350</name>
</gene>
<feature type="transmembrane region" description="Helical" evidence="1">
    <location>
        <begin position="5"/>
        <end position="23"/>
    </location>
</feature>
<evidence type="ECO:0000313" key="3">
    <source>
        <dbReference type="Proteomes" id="UP000229561"/>
    </source>
</evidence>
<evidence type="ECO:0000313" key="2">
    <source>
        <dbReference type="EMBL" id="PIW76082.1"/>
    </source>
</evidence>
<name>A0A2M7IHV8_9BACT</name>
<dbReference type="AlphaFoldDB" id="A0A2M7IHV8"/>
<dbReference type="InterPro" id="IPR050250">
    <property type="entry name" value="Macrolide_Exporter_MacB"/>
</dbReference>
<dbReference type="PANTHER" id="PTHR30572">
    <property type="entry name" value="MEMBRANE COMPONENT OF TRANSPORTER-RELATED"/>
    <property type="match status" value="1"/>
</dbReference>
<feature type="non-terminal residue" evidence="2">
    <location>
        <position position="1"/>
    </location>
</feature>
<keyword evidence="1" id="KW-1133">Transmembrane helix</keyword>
<dbReference type="EMBL" id="PFGY01000087">
    <property type="protein sequence ID" value="PIW76082.1"/>
    <property type="molecule type" value="Genomic_DNA"/>
</dbReference>
<feature type="transmembrane region" description="Helical" evidence="1">
    <location>
        <begin position="29"/>
        <end position="49"/>
    </location>
</feature>
<organism evidence="2 3">
    <name type="scientific">Candidatus Portnoybacteria bacterium CG_4_8_14_3_um_filter_40_10</name>
    <dbReference type="NCBI Taxonomy" id="1974801"/>
    <lineage>
        <taxon>Bacteria</taxon>
        <taxon>Candidatus Portnoyibacteriota</taxon>
    </lineage>
</organism>
<keyword evidence="1" id="KW-0812">Transmembrane</keyword>
<comment type="caution">
    <text evidence="2">The sequence shown here is derived from an EMBL/GenBank/DDBJ whole genome shotgun (WGS) entry which is preliminary data.</text>
</comment>
<keyword evidence="1" id="KW-0472">Membrane</keyword>
<reference evidence="3" key="1">
    <citation type="submission" date="2017-09" db="EMBL/GenBank/DDBJ databases">
        <title>Depth-based differentiation of microbial function through sediment-hosted aquifers and enrichment of novel symbionts in the deep terrestrial subsurface.</title>
        <authorList>
            <person name="Probst A.J."/>
            <person name="Ladd B."/>
            <person name="Jarett J.K."/>
            <person name="Geller-Mcgrath D.E."/>
            <person name="Sieber C.M.K."/>
            <person name="Emerson J.B."/>
            <person name="Anantharaman K."/>
            <person name="Thomas B.C."/>
            <person name="Malmstrom R."/>
            <person name="Stieglmeier M."/>
            <person name="Klingl A."/>
            <person name="Woyke T."/>
            <person name="Ryan C.M."/>
            <person name="Banfield J.F."/>
        </authorList>
    </citation>
    <scope>NUCLEOTIDE SEQUENCE [LARGE SCALE GENOMIC DNA]</scope>
</reference>
<dbReference type="GO" id="GO:0022857">
    <property type="term" value="F:transmembrane transporter activity"/>
    <property type="evidence" value="ECO:0007669"/>
    <property type="project" value="TreeGrafter"/>
</dbReference>
<sequence length="66" mass="7184">IFFGIILSIFGAVVIGYFLGQAWPTGISLFAIILGFCVAAFIGIVFGIYPARRASKLNPIEALRYE</sequence>